<name>A0A4C1VVV9_EUMVA</name>
<dbReference type="OrthoDB" id="10496418at2759"/>
<organism evidence="1 2">
    <name type="scientific">Eumeta variegata</name>
    <name type="common">Bagworm moth</name>
    <name type="synonym">Eumeta japonica</name>
    <dbReference type="NCBI Taxonomy" id="151549"/>
    <lineage>
        <taxon>Eukaryota</taxon>
        <taxon>Metazoa</taxon>
        <taxon>Ecdysozoa</taxon>
        <taxon>Arthropoda</taxon>
        <taxon>Hexapoda</taxon>
        <taxon>Insecta</taxon>
        <taxon>Pterygota</taxon>
        <taxon>Neoptera</taxon>
        <taxon>Endopterygota</taxon>
        <taxon>Lepidoptera</taxon>
        <taxon>Glossata</taxon>
        <taxon>Ditrysia</taxon>
        <taxon>Tineoidea</taxon>
        <taxon>Psychidae</taxon>
        <taxon>Oiketicinae</taxon>
        <taxon>Eumeta</taxon>
    </lineage>
</organism>
<evidence type="ECO:0000313" key="2">
    <source>
        <dbReference type="Proteomes" id="UP000299102"/>
    </source>
</evidence>
<accession>A0A4C1VVV9</accession>
<sequence>MTSGRCRVSIYLCMYRAAAARNLGERRASAHANLELVYLITAFVPSLMACFTNSPGSSRRTEVCTSLDVIEGGAR</sequence>
<evidence type="ECO:0000313" key="1">
    <source>
        <dbReference type="EMBL" id="GBP42339.1"/>
    </source>
</evidence>
<dbReference type="EMBL" id="BGZK01000416">
    <property type="protein sequence ID" value="GBP42339.1"/>
    <property type="molecule type" value="Genomic_DNA"/>
</dbReference>
<protein>
    <submittedName>
        <fullName evidence="1">Uncharacterized protein</fullName>
    </submittedName>
</protein>
<proteinExistence type="predicted"/>
<dbReference type="Proteomes" id="UP000299102">
    <property type="component" value="Unassembled WGS sequence"/>
</dbReference>
<comment type="caution">
    <text evidence="1">The sequence shown here is derived from an EMBL/GenBank/DDBJ whole genome shotgun (WGS) entry which is preliminary data.</text>
</comment>
<keyword evidence="2" id="KW-1185">Reference proteome</keyword>
<gene>
    <name evidence="1" type="ORF">EVAR_29595_1</name>
</gene>
<dbReference type="AlphaFoldDB" id="A0A4C1VVV9"/>
<reference evidence="1 2" key="1">
    <citation type="journal article" date="2019" name="Commun. Biol.">
        <title>The bagworm genome reveals a unique fibroin gene that provides high tensile strength.</title>
        <authorList>
            <person name="Kono N."/>
            <person name="Nakamura H."/>
            <person name="Ohtoshi R."/>
            <person name="Tomita M."/>
            <person name="Numata K."/>
            <person name="Arakawa K."/>
        </authorList>
    </citation>
    <scope>NUCLEOTIDE SEQUENCE [LARGE SCALE GENOMIC DNA]</scope>
</reference>